<organism evidence="3 4">
    <name type="scientific">Lacticaseibacillus sharpeae JCM 1186 = DSM 20505</name>
    <dbReference type="NCBI Taxonomy" id="1291052"/>
    <lineage>
        <taxon>Bacteria</taxon>
        <taxon>Bacillati</taxon>
        <taxon>Bacillota</taxon>
        <taxon>Bacilli</taxon>
        <taxon>Lactobacillales</taxon>
        <taxon>Lactobacillaceae</taxon>
        <taxon>Lacticaseibacillus</taxon>
    </lineage>
</organism>
<dbReference type="Pfam" id="PF00300">
    <property type="entry name" value="His_Phos_1"/>
    <property type="match status" value="1"/>
</dbReference>
<dbReference type="RefSeq" id="WP_054677462.1">
    <property type="nucleotide sequence ID" value="NZ_AYYO01000005.1"/>
</dbReference>
<reference evidence="3 4" key="1">
    <citation type="journal article" date="2015" name="Genome Announc.">
        <title>Expanding the biotechnology potential of lactobacilli through comparative genomics of 213 strains and associated genera.</title>
        <authorList>
            <person name="Sun Z."/>
            <person name="Harris H.M."/>
            <person name="McCann A."/>
            <person name="Guo C."/>
            <person name="Argimon S."/>
            <person name="Zhang W."/>
            <person name="Yang X."/>
            <person name="Jeffery I.B."/>
            <person name="Cooney J.C."/>
            <person name="Kagawa T.F."/>
            <person name="Liu W."/>
            <person name="Song Y."/>
            <person name="Salvetti E."/>
            <person name="Wrobel A."/>
            <person name="Rasinkangas P."/>
            <person name="Parkhill J."/>
            <person name="Rea M.C."/>
            <person name="O'Sullivan O."/>
            <person name="Ritari J."/>
            <person name="Douillard F.P."/>
            <person name="Paul Ross R."/>
            <person name="Yang R."/>
            <person name="Briner A.E."/>
            <person name="Felis G.E."/>
            <person name="de Vos W.M."/>
            <person name="Barrangou R."/>
            <person name="Klaenhammer T.R."/>
            <person name="Caufield P.W."/>
            <person name="Cui Y."/>
            <person name="Zhang H."/>
            <person name="O'Toole P.W."/>
        </authorList>
    </citation>
    <scope>NUCLEOTIDE SEQUENCE [LARGE SCALE GENOMIC DNA]</scope>
    <source>
        <strain evidence="3 4">DSM 20505</strain>
    </source>
</reference>
<protein>
    <submittedName>
        <fullName evidence="3">Fructose-2,6-bisphosphatase</fullName>
    </submittedName>
</protein>
<evidence type="ECO:0000313" key="3">
    <source>
        <dbReference type="EMBL" id="KRM56329.1"/>
    </source>
</evidence>
<dbReference type="InterPro" id="IPR029033">
    <property type="entry name" value="His_PPase_superfam"/>
</dbReference>
<comment type="caution">
    <text evidence="3">The sequence shown here is derived from an EMBL/GenBank/DDBJ whole genome shotgun (WGS) entry which is preliminary data.</text>
</comment>
<dbReference type="AlphaFoldDB" id="A0A0R1ZWV0"/>
<dbReference type="PATRIC" id="fig|1291052.5.peg.13"/>
<sequence length="201" mass="22648">MDLMVVRHSISVSNGADLISGAANDVRLSKAGEDYARKVRGLYDWDRFDAVYASPMVRAIQTASILTNQRSDIEYDARVQEMDFGEWDGLSANPFRDEHPEIFDYSGIFNEKYSQFAPGAESYAQLISRAQSFIDMLKDKHPHDSVLVVCHGLTTRALFAAALNIDIYAFTAVRNVSLNEMHLDADDNFQARVLRYNEVLA</sequence>
<dbReference type="CDD" id="cd07067">
    <property type="entry name" value="HP_PGM_like"/>
    <property type="match status" value="1"/>
</dbReference>
<dbReference type="PANTHER" id="PTHR48100">
    <property type="entry name" value="BROAD-SPECIFICITY PHOSPHATASE YOR283W-RELATED"/>
    <property type="match status" value="1"/>
</dbReference>
<evidence type="ECO:0000256" key="2">
    <source>
        <dbReference type="PIRSR" id="PIRSR613078-2"/>
    </source>
</evidence>
<dbReference type="GO" id="GO:0005737">
    <property type="term" value="C:cytoplasm"/>
    <property type="evidence" value="ECO:0007669"/>
    <property type="project" value="TreeGrafter"/>
</dbReference>
<dbReference type="SUPFAM" id="SSF53254">
    <property type="entry name" value="Phosphoglycerate mutase-like"/>
    <property type="match status" value="1"/>
</dbReference>
<evidence type="ECO:0000313" key="4">
    <source>
        <dbReference type="Proteomes" id="UP000051679"/>
    </source>
</evidence>
<feature type="binding site" evidence="2">
    <location>
        <begin position="7"/>
        <end position="14"/>
    </location>
    <ligand>
        <name>substrate</name>
    </ligand>
</feature>
<proteinExistence type="predicted"/>
<dbReference type="OrthoDB" id="9782128at2"/>
<keyword evidence="4" id="KW-1185">Reference proteome</keyword>
<dbReference type="PIRSF" id="PIRSF000709">
    <property type="entry name" value="6PFK_2-Ptase"/>
    <property type="match status" value="1"/>
</dbReference>
<dbReference type="Proteomes" id="UP000051679">
    <property type="component" value="Unassembled WGS sequence"/>
</dbReference>
<dbReference type="PANTHER" id="PTHR48100:SF1">
    <property type="entry name" value="HISTIDINE PHOSPHATASE FAMILY PROTEIN-RELATED"/>
    <property type="match status" value="1"/>
</dbReference>
<dbReference type="SMART" id="SM00855">
    <property type="entry name" value="PGAM"/>
    <property type="match status" value="1"/>
</dbReference>
<dbReference type="STRING" id="1291052.FC18_GL000012"/>
<feature type="active site" description="Proton donor/acceptor" evidence="1">
    <location>
        <position position="81"/>
    </location>
</feature>
<dbReference type="InterPro" id="IPR050275">
    <property type="entry name" value="PGM_Phosphatase"/>
</dbReference>
<dbReference type="GO" id="GO:0016791">
    <property type="term" value="F:phosphatase activity"/>
    <property type="evidence" value="ECO:0007669"/>
    <property type="project" value="TreeGrafter"/>
</dbReference>
<dbReference type="InterPro" id="IPR013078">
    <property type="entry name" value="His_Pase_superF_clade-1"/>
</dbReference>
<feature type="binding site" evidence="2">
    <location>
        <position position="58"/>
    </location>
    <ligand>
        <name>substrate</name>
    </ligand>
</feature>
<name>A0A0R1ZWV0_9LACO</name>
<dbReference type="EMBL" id="AYYO01000005">
    <property type="protein sequence ID" value="KRM56329.1"/>
    <property type="molecule type" value="Genomic_DNA"/>
</dbReference>
<feature type="active site" description="Tele-phosphohistidine intermediate" evidence="1">
    <location>
        <position position="8"/>
    </location>
</feature>
<evidence type="ECO:0000256" key="1">
    <source>
        <dbReference type="PIRSR" id="PIRSR613078-1"/>
    </source>
</evidence>
<accession>A0A0R1ZWV0</accession>
<dbReference type="Gene3D" id="3.40.50.1240">
    <property type="entry name" value="Phosphoglycerate mutase-like"/>
    <property type="match status" value="1"/>
</dbReference>
<gene>
    <name evidence="3" type="ORF">FC18_GL000012</name>
</gene>